<name>A0A0D3JXW0_EMIH1</name>
<feature type="domain" description="Sulfatase N-terminal" evidence="5">
    <location>
        <begin position="70"/>
        <end position="264"/>
    </location>
</feature>
<evidence type="ECO:0000313" key="6">
    <source>
        <dbReference type="EnsemblProtists" id="EOD28345"/>
    </source>
</evidence>
<dbReference type="STRING" id="2903.R1ENX9"/>
<dbReference type="Gene3D" id="3.30.1120.10">
    <property type="match status" value="1"/>
</dbReference>
<feature type="signal peptide" evidence="4">
    <location>
        <begin position="1"/>
        <end position="18"/>
    </location>
</feature>
<dbReference type="eggNOG" id="KOG3867">
    <property type="taxonomic scope" value="Eukaryota"/>
</dbReference>
<protein>
    <recommendedName>
        <fullName evidence="5">Sulfatase N-terminal domain-containing protein</fullName>
    </recommendedName>
</protein>
<dbReference type="InterPro" id="IPR000917">
    <property type="entry name" value="Sulfatase_N"/>
</dbReference>
<evidence type="ECO:0000313" key="7">
    <source>
        <dbReference type="Proteomes" id="UP000013827"/>
    </source>
</evidence>
<dbReference type="EnsemblProtists" id="EOD28345">
    <property type="protein sequence ID" value="EOD28345"/>
    <property type="gene ID" value="EMIHUDRAFT_463079"/>
</dbReference>
<dbReference type="HOGENOM" id="CLU_533677_0_0_1"/>
<dbReference type="InterPro" id="IPR017850">
    <property type="entry name" value="Alkaline_phosphatase_core_sf"/>
</dbReference>
<dbReference type="InterPro" id="IPR050738">
    <property type="entry name" value="Sulfatase"/>
</dbReference>
<dbReference type="GO" id="GO:0004065">
    <property type="term" value="F:arylsulfatase activity"/>
    <property type="evidence" value="ECO:0007669"/>
    <property type="project" value="TreeGrafter"/>
</dbReference>
<feature type="chain" id="PRO_5044208531" description="Sulfatase N-terminal domain-containing protein" evidence="4">
    <location>
        <begin position="19"/>
        <end position="511"/>
    </location>
</feature>
<evidence type="ECO:0000256" key="4">
    <source>
        <dbReference type="SAM" id="SignalP"/>
    </source>
</evidence>
<evidence type="ECO:0000256" key="3">
    <source>
        <dbReference type="SAM" id="MobiDB-lite"/>
    </source>
</evidence>
<keyword evidence="7" id="KW-1185">Reference proteome</keyword>
<comment type="similarity">
    <text evidence="1">Belongs to the sulfatase family.</text>
</comment>
<feature type="region of interest" description="Disordered" evidence="3">
    <location>
        <begin position="441"/>
        <end position="465"/>
    </location>
</feature>
<dbReference type="Gene3D" id="3.40.720.10">
    <property type="entry name" value="Alkaline Phosphatase, subunit A"/>
    <property type="match status" value="2"/>
</dbReference>
<evidence type="ECO:0000256" key="2">
    <source>
        <dbReference type="ARBA" id="ARBA00022801"/>
    </source>
</evidence>
<dbReference type="KEGG" id="ehx:EMIHUDRAFT_463079"/>
<dbReference type="PANTHER" id="PTHR42693">
    <property type="entry name" value="ARYLSULFATASE FAMILY MEMBER"/>
    <property type="match status" value="1"/>
</dbReference>
<keyword evidence="4" id="KW-0732">Signal</keyword>
<evidence type="ECO:0000259" key="5">
    <source>
        <dbReference type="Pfam" id="PF00884"/>
    </source>
</evidence>
<accession>A0A0D3JXW0</accession>
<dbReference type="SUPFAM" id="SSF53649">
    <property type="entry name" value="Alkaline phosphatase-like"/>
    <property type="match status" value="1"/>
</dbReference>
<dbReference type="RefSeq" id="XP_005780774.1">
    <property type="nucleotide sequence ID" value="XM_005780717.1"/>
</dbReference>
<reference evidence="7" key="1">
    <citation type="journal article" date="2013" name="Nature">
        <title>Pan genome of the phytoplankton Emiliania underpins its global distribution.</title>
        <authorList>
            <person name="Read B.A."/>
            <person name="Kegel J."/>
            <person name="Klute M.J."/>
            <person name="Kuo A."/>
            <person name="Lefebvre S.C."/>
            <person name="Maumus F."/>
            <person name="Mayer C."/>
            <person name="Miller J."/>
            <person name="Monier A."/>
            <person name="Salamov A."/>
            <person name="Young J."/>
            <person name="Aguilar M."/>
            <person name="Claverie J.M."/>
            <person name="Frickenhaus S."/>
            <person name="Gonzalez K."/>
            <person name="Herman E.K."/>
            <person name="Lin Y.C."/>
            <person name="Napier J."/>
            <person name="Ogata H."/>
            <person name="Sarno A.F."/>
            <person name="Shmutz J."/>
            <person name="Schroeder D."/>
            <person name="de Vargas C."/>
            <person name="Verret F."/>
            <person name="von Dassow P."/>
            <person name="Valentin K."/>
            <person name="Van de Peer Y."/>
            <person name="Wheeler G."/>
            <person name="Dacks J.B."/>
            <person name="Delwiche C.F."/>
            <person name="Dyhrman S.T."/>
            <person name="Glockner G."/>
            <person name="John U."/>
            <person name="Richards T."/>
            <person name="Worden A.Z."/>
            <person name="Zhang X."/>
            <person name="Grigoriev I.V."/>
            <person name="Allen A.E."/>
            <person name="Bidle K."/>
            <person name="Borodovsky M."/>
            <person name="Bowler C."/>
            <person name="Brownlee C."/>
            <person name="Cock J.M."/>
            <person name="Elias M."/>
            <person name="Gladyshev V.N."/>
            <person name="Groth M."/>
            <person name="Guda C."/>
            <person name="Hadaegh A."/>
            <person name="Iglesias-Rodriguez M.D."/>
            <person name="Jenkins J."/>
            <person name="Jones B.M."/>
            <person name="Lawson T."/>
            <person name="Leese F."/>
            <person name="Lindquist E."/>
            <person name="Lobanov A."/>
            <person name="Lomsadze A."/>
            <person name="Malik S.B."/>
            <person name="Marsh M.E."/>
            <person name="Mackinder L."/>
            <person name="Mock T."/>
            <person name="Mueller-Roeber B."/>
            <person name="Pagarete A."/>
            <person name="Parker M."/>
            <person name="Probert I."/>
            <person name="Quesneville H."/>
            <person name="Raines C."/>
            <person name="Rensing S.A."/>
            <person name="Riano-Pachon D.M."/>
            <person name="Richier S."/>
            <person name="Rokitta S."/>
            <person name="Shiraiwa Y."/>
            <person name="Soanes D.M."/>
            <person name="van der Giezen M."/>
            <person name="Wahlund T.M."/>
            <person name="Williams B."/>
            <person name="Wilson W."/>
            <person name="Wolfe G."/>
            <person name="Wurch L.L."/>
        </authorList>
    </citation>
    <scope>NUCLEOTIDE SEQUENCE</scope>
</reference>
<dbReference type="PaxDb" id="2903-EOD28345"/>
<dbReference type="Pfam" id="PF00884">
    <property type="entry name" value="Sulfatase"/>
    <property type="match status" value="1"/>
</dbReference>
<dbReference type="GeneID" id="17273890"/>
<sequence length="511" mass="55519">MRLFCWCTLLHALSVAAGSESKKNSSKALTCKLLNSAWRRSAALPPPPAGYPSSPYARGPAYPRPGNATPNVLLMLGDDVGYGDLAAFGGHPYARTPNLDRLFKEGTSLRQYYVVGCTCAPSRAALMSGRHPATFEFRLGLGLAAVGTPALTEVFGAAGYAVAHFGKWHLGPERPYYAARRADDGSTHLGIHTVVSSGKELPCALPEEERRGKARRYTGRGRDEAVYYAAERWVERHAARPWYANVWGHSTHDPVFNCDLLTAERGLDTDWLPQTFDLARFSEHMASRLRHAASLGIQIDVTMKKPPLTFAGESPFLMGYAGGLRGGKFTQYDGGAGHVDSDSVVSALDLLPTVADLAGLTPLLRAMTPPGARQDGEAMSAVFTARAARDRTAERPIFWKGGYGARQRRDKNVISVRSGKWKLHVIPVVKHVGSWEHTDARVTPAHGTPEPAAESAHKLRNSARQRQQRLQMYIERHGNSSGPMLELYNLKTASSSSIHHTAMAAGSSSAV</sequence>
<organism evidence="6 7">
    <name type="scientific">Emiliania huxleyi (strain CCMP1516)</name>
    <dbReference type="NCBI Taxonomy" id="280463"/>
    <lineage>
        <taxon>Eukaryota</taxon>
        <taxon>Haptista</taxon>
        <taxon>Haptophyta</taxon>
        <taxon>Prymnesiophyceae</taxon>
        <taxon>Isochrysidales</taxon>
        <taxon>Noelaerhabdaceae</taxon>
        <taxon>Emiliania</taxon>
    </lineage>
</organism>
<dbReference type="PANTHER" id="PTHR42693:SF53">
    <property type="entry name" value="ENDO-4-O-SULFATASE"/>
    <property type="match status" value="1"/>
</dbReference>
<evidence type="ECO:0000256" key="1">
    <source>
        <dbReference type="ARBA" id="ARBA00008779"/>
    </source>
</evidence>
<reference evidence="6" key="2">
    <citation type="submission" date="2024-10" db="UniProtKB">
        <authorList>
            <consortium name="EnsemblProtists"/>
        </authorList>
    </citation>
    <scope>IDENTIFICATION</scope>
</reference>
<dbReference type="AlphaFoldDB" id="A0A0D3JXW0"/>
<keyword evidence="2" id="KW-0378">Hydrolase</keyword>
<dbReference type="Proteomes" id="UP000013827">
    <property type="component" value="Unassembled WGS sequence"/>
</dbReference>
<proteinExistence type="inferred from homology"/>